<protein>
    <submittedName>
        <fullName evidence="1">Uncharacterized protein</fullName>
    </submittedName>
</protein>
<evidence type="ECO:0000313" key="1">
    <source>
        <dbReference type="EMBL" id="CAL6005555.1"/>
    </source>
</evidence>
<accession>A0ABP1I263</accession>
<comment type="caution">
    <text evidence="1">The sequence shown here is derived from an EMBL/GenBank/DDBJ whole genome shotgun (WGS) entry which is preliminary data.</text>
</comment>
<dbReference type="Proteomes" id="UP001642409">
    <property type="component" value="Unassembled WGS sequence"/>
</dbReference>
<sequence>MQPLSRISMTQSTISDNQLYDADLNDNITDSPQISLLKQKIQQLRQKTEQLKGQELNKNDFATRDILKYKRQQLQATPPIVLASPPVNNNQTFKVSQLNSFQHLDKSSEEQKMEVPEFLRSSQSKNVQQQSTTASINQSQIKRLAHKFPKKVMSAQPSVKPSTMGVKHFLKLTKDYDKSTQKTYAAIVTKPDIQPPEPIYRRQTATELLSKFDIPDDIQPKNYKQLKVNQLDDEVSDEFDSLYKVNKQPDVLTFDDHLKQLSAKLSELVLPELPHQYQRTDYVQIISKISRKAKYYIRQISNTVPLHDYIKQACTEADENINAVAELIQKQMRLNNQFLNFISSVFDVESMLVKLYRAAGTYDEFKLAVEEGDAKRMQIVIPILEDAIEAVVEDLNPLKNQCIKESEEFVGKMVVWFEQTEGEDVSGIIEEAMKEEEAFQIAVAQKKKKADLVVLIDQQNKKRAATLKMMK</sequence>
<dbReference type="EMBL" id="CAXDID020000051">
    <property type="protein sequence ID" value="CAL6005555.1"/>
    <property type="molecule type" value="Genomic_DNA"/>
</dbReference>
<keyword evidence="2" id="KW-1185">Reference proteome</keyword>
<evidence type="ECO:0000313" key="2">
    <source>
        <dbReference type="Proteomes" id="UP001642409"/>
    </source>
</evidence>
<proteinExistence type="predicted"/>
<name>A0ABP1I263_9EUKA</name>
<reference evidence="1 2" key="1">
    <citation type="submission" date="2024-07" db="EMBL/GenBank/DDBJ databases">
        <authorList>
            <person name="Akdeniz Z."/>
        </authorList>
    </citation>
    <scope>NUCLEOTIDE SEQUENCE [LARGE SCALE GENOMIC DNA]</scope>
</reference>
<organism evidence="1 2">
    <name type="scientific">Hexamita inflata</name>
    <dbReference type="NCBI Taxonomy" id="28002"/>
    <lineage>
        <taxon>Eukaryota</taxon>
        <taxon>Metamonada</taxon>
        <taxon>Diplomonadida</taxon>
        <taxon>Hexamitidae</taxon>
        <taxon>Hexamitinae</taxon>
        <taxon>Hexamita</taxon>
    </lineage>
</organism>
<gene>
    <name evidence="1" type="ORF">HINF_LOCUS19481</name>
</gene>